<protein>
    <submittedName>
        <fullName evidence="7">Restriction endonuclease subunit S</fullName>
    </submittedName>
</protein>
<evidence type="ECO:0000259" key="6">
    <source>
        <dbReference type="Pfam" id="PF01420"/>
    </source>
</evidence>
<sequence length="560" mass="62083">MKLETFFEKFDLFADAPDAVEKMRELVLHLAVHGSLVSQSDDDEPAAELLQSSRLAMAKMMETGKAKKEKPATPVTADEATFALPRGWAWCRLVDAGQFINGLAFKPSDWGNEGRPIIRIQNLSGRNLDYNRTTGTFDSSVLVQDGDILVSWSATLDAFIWRGEEGVLNQHIFRVLPAPLADKAFLFWLMKWVIRQLAESDHAHGLVMSHINRGPFLAHPIPLPPLAEQKRIAAKADELMALCDRLEAQQQELETQRAALARGSLARFAEAASTANLGWIFHASFSIPPSDLRKSILALAVQGKLVPQDPNDEPADELMKRSLGERRQLKRTDATQVQPIPTEDGLGYDIPESWRWQRLDDILVFGPTNGYSPKAVDYETPVRSLTLSATTSGRFKSEHYKFIEAEVPANSELWLRDGDILVQRGNTIEYVGVAAIYRGQSNCFIYPDLMMKLRVSAAFDVRFIHLAMSHEAARDFLRARASGTSGSMPKINQTTLRSLPLPIPPLAEQRRIVSKVDELMALVDKLENQLANARSTGASVLAAAVAELTNGNEIHAAAEV</sequence>
<evidence type="ECO:0000256" key="5">
    <source>
        <dbReference type="SAM" id="MobiDB-lite"/>
    </source>
</evidence>
<feature type="domain" description="Type I restriction modification DNA specificity" evidence="6">
    <location>
        <begin position="415"/>
        <end position="531"/>
    </location>
</feature>
<gene>
    <name evidence="7" type="ORF">GCM10023165_42720</name>
</gene>
<dbReference type="InterPro" id="IPR051212">
    <property type="entry name" value="Type-I_RE_S_subunit"/>
</dbReference>
<keyword evidence="2" id="KW-0680">Restriction system</keyword>
<dbReference type="CDD" id="cd17254">
    <property type="entry name" value="RMtype1_S_FclI-TRD1-CR1_like"/>
    <property type="match status" value="1"/>
</dbReference>
<dbReference type="SUPFAM" id="SSF116734">
    <property type="entry name" value="DNA methylase specificity domain"/>
    <property type="match status" value="2"/>
</dbReference>
<dbReference type="Proteomes" id="UP001500975">
    <property type="component" value="Unassembled WGS sequence"/>
</dbReference>
<keyword evidence="7" id="KW-0540">Nuclease</keyword>
<evidence type="ECO:0000256" key="4">
    <source>
        <dbReference type="SAM" id="Coils"/>
    </source>
</evidence>
<keyword evidence="3" id="KW-0238">DNA-binding</keyword>
<dbReference type="CDD" id="cd17261">
    <property type="entry name" value="RMtype1_S_EcoKI-TRD2-CR2_like"/>
    <property type="match status" value="1"/>
</dbReference>
<keyword evidence="4" id="KW-0175">Coiled coil</keyword>
<evidence type="ECO:0000256" key="1">
    <source>
        <dbReference type="ARBA" id="ARBA00010923"/>
    </source>
</evidence>
<feature type="region of interest" description="Disordered" evidence="5">
    <location>
        <begin position="325"/>
        <end position="344"/>
    </location>
</feature>
<comment type="caution">
    <text evidence="7">The sequence shown here is derived from an EMBL/GenBank/DDBJ whole genome shotgun (WGS) entry which is preliminary data.</text>
</comment>
<organism evidence="7 8">
    <name type="scientific">Variovorax defluvii</name>
    <dbReference type="NCBI Taxonomy" id="913761"/>
    <lineage>
        <taxon>Bacteria</taxon>
        <taxon>Pseudomonadati</taxon>
        <taxon>Pseudomonadota</taxon>
        <taxon>Betaproteobacteria</taxon>
        <taxon>Burkholderiales</taxon>
        <taxon>Comamonadaceae</taxon>
        <taxon>Variovorax</taxon>
    </lineage>
</organism>
<dbReference type="EMBL" id="BAABGJ010000076">
    <property type="protein sequence ID" value="GAA4352902.1"/>
    <property type="molecule type" value="Genomic_DNA"/>
</dbReference>
<evidence type="ECO:0000313" key="7">
    <source>
        <dbReference type="EMBL" id="GAA4352902.1"/>
    </source>
</evidence>
<dbReference type="GO" id="GO:0004519">
    <property type="term" value="F:endonuclease activity"/>
    <property type="evidence" value="ECO:0007669"/>
    <property type="project" value="UniProtKB-KW"/>
</dbReference>
<feature type="domain" description="Type I restriction modification DNA specificity" evidence="6">
    <location>
        <begin position="85"/>
        <end position="252"/>
    </location>
</feature>
<evidence type="ECO:0000313" key="8">
    <source>
        <dbReference type="Proteomes" id="UP001500975"/>
    </source>
</evidence>
<proteinExistence type="inferred from homology"/>
<dbReference type="Pfam" id="PF01420">
    <property type="entry name" value="Methylase_S"/>
    <property type="match status" value="2"/>
</dbReference>
<keyword evidence="7" id="KW-0255">Endonuclease</keyword>
<keyword evidence="8" id="KW-1185">Reference proteome</keyword>
<evidence type="ECO:0000256" key="2">
    <source>
        <dbReference type="ARBA" id="ARBA00022747"/>
    </source>
</evidence>
<dbReference type="PANTHER" id="PTHR43140:SF1">
    <property type="entry name" value="TYPE I RESTRICTION ENZYME ECOKI SPECIFICITY SUBUNIT"/>
    <property type="match status" value="1"/>
</dbReference>
<dbReference type="InterPro" id="IPR044946">
    <property type="entry name" value="Restrct_endonuc_typeI_TRD_sf"/>
</dbReference>
<dbReference type="Gene3D" id="3.90.220.20">
    <property type="entry name" value="DNA methylase specificity domains"/>
    <property type="match status" value="2"/>
</dbReference>
<evidence type="ECO:0000256" key="3">
    <source>
        <dbReference type="ARBA" id="ARBA00023125"/>
    </source>
</evidence>
<dbReference type="RefSeq" id="WP_345540459.1">
    <property type="nucleotide sequence ID" value="NZ_BAABGJ010000076.1"/>
</dbReference>
<keyword evidence="7" id="KW-0378">Hydrolase</keyword>
<comment type="similarity">
    <text evidence="1">Belongs to the type-I restriction system S methylase family.</text>
</comment>
<dbReference type="InterPro" id="IPR000055">
    <property type="entry name" value="Restrct_endonuc_typeI_TRD"/>
</dbReference>
<feature type="coiled-coil region" evidence="4">
    <location>
        <begin position="229"/>
        <end position="263"/>
    </location>
</feature>
<accession>A0ABP8I7W3</accession>
<dbReference type="PANTHER" id="PTHR43140">
    <property type="entry name" value="TYPE-1 RESTRICTION ENZYME ECOKI SPECIFICITY PROTEIN"/>
    <property type="match status" value="1"/>
</dbReference>
<reference evidence="8" key="1">
    <citation type="journal article" date="2019" name="Int. J. Syst. Evol. Microbiol.">
        <title>The Global Catalogue of Microorganisms (GCM) 10K type strain sequencing project: providing services to taxonomists for standard genome sequencing and annotation.</title>
        <authorList>
            <consortium name="The Broad Institute Genomics Platform"/>
            <consortium name="The Broad Institute Genome Sequencing Center for Infectious Disease"/>
            <person name="Wu L."/>
            <person name="Ma J."/>
        </authorList>
    </citation>
    <scope>NUCLEOTIDE SEQUENCE [LARGE SCALE GENOMIC DNA]</scope>
    <source>
        <strain evidence="8">JCM 17804</strain>
    </source>
</reference>
<feature type="coiled-coil region" evidence="4">
    <location>
        <begin position="509"/>
        <end position="536"/>
    </location>
</feature>
<name>A0ABP8I7W3_9BURK</name>